<dbReference type="Pfam" id="PF25156">
    <property type="entry name" value="PNGase_A_C"/>
    <property type="match status" value="1"/>
</dbReference>
<protein>
    <recommendedName>
        <fullName evidence="1">Peptide N-acetyl-beta-D-glucosaminyl asparaginase amidase A N-terminal domain-containing protein</fullName>
    </recommendedName>
</protein>
<dbReference type="Pfam" id="PF12222">
    <property type="entry name" value="PNGaseA"/>
    <property type="match status" value="1"/>
</dbReference>
<dbReference type="InterPro" id="IPR056948">
    <property type="entry name" value="PNGaseA_N"/>
</dbReference>
<evidence type="ECO:0000313" key="2">
    <source>
        <dbReference type="EMBL" id="KAJ8495729.1"/>
    </source>
</evidence>
<dbReference type="AlphaFoldDB" id="A0AAD7U3J9"/>
<proteinExistence type="predicted"/>
<gene>
    <name evidence="2" type="ORF">ONZ51_g1516</name>
</gene>
<dbReference type="InterPro" id="IPR021102">
    <property type="entry name" value="PNGase_A"/>
</dbReference>
<feature type="domain" description="Peptide N-acetyl-beta-D-glucosaminyl asparaginase amidase A N-terminal" evidence="1">
    <location>
        <begin position="44"/>
        <end position="113"/>
    </location>
</feature>
<dbReference type="PANTHER" id="PTHR31104">
    <property type="entry name" value="PEPTIDE-N4-(N-ACETYL-BETA-GLUCOSAMINYL)ASPARAGINE AMIDASE A PROTEIN"/>
    <property type="match status" value="1"/>
</dbReference>
<dbReference type="EMBL" id="JAPEVG010000021">
    <property type="protein sequence ID" value="KAJ8495729.1"/>
    <property type="molecule type" value="Genomic_DNA"/>
</dbReference>
<dbReference type="Proteomes" id="UP001215151">
    <property type="component" value="Unassembled WGS sequence"/>
</dbReference>
<sequence length="317" mass="34276">MKSSRTSTLPTSLFRPYLAEQPSETALSVRAGCWLTAESQVLPTFPYAVVFTGGIVPTAWRPITSYGALDLPTYFIDLTPFVPVLTDGKPHNISLDVVSAEDDHAINQNCMGDNGDVNVTVSATRNIHIEADITSGSGKTTHVVWSQNLEFSNTQQFLDITFVQNVFQTASGTFSSTHNGVQALVDTFSYPLNINLTVLSPDGNFVATFDHSYDRTSHPAPFILGSTIHERQLASGLFHTASTGNTSNGTNYNTFSYVDLGGNTYDREVTAVDNNITFDHQGGTLAPRKTVAFPGFGPQTPLVVAKPRLHGGRKIGN</sequence>
<name>A0AAD7U3J9_9APHY</name>
<reference evidence="2" key="1">
    <citation type="submission" date="2022-11" db="EMBL/GenBank/DDBJ databases">
        <title>Genome Sequence of Cubamyces cubensis.</title>
        <authorList>
            <person name="Buettner E."/>
        </authorList>
    </citation>
    <scope>NUCLEOTIDE SEQUENCE</scope>
    <source>
        <strain evidence="2">MPL-01</strain>
    </source>
</reference>
<comment type="caution">
    <text evidence="2">The sequence shown here is derived from an EMBL/GenBank/DDBJ whole genome shotgun (WGS) entry which is preliminary data.</text>
</comment>
<organism evidence="2 3">
    <name type="scientific">Trametes cubensis</name>
    <dbReference type="NCBI Taxonomy" id="1111947"/>
    <lineage>
        <taxon>Eukaryota</taxon>
        <taxon>Fungi</taxon>
        <taxon>Dikarya</taxon>
        <taxon>Basidiomycota</taxon>
        <taxon>Agaricomycotina</taxon>
        <taxon>Agaricomycetes</taxon>
        <taxon>Polyporales</taxon>
        <taxon>Polyporaceae</taxon>
        <taxon>Trametes</taxon>
    </lineage>
</organism>
<keyword evidence="3" id="KW-1185">Reference proteome</keyword>
<evidence type="ECO:0000259" key="1">
    <source>
        <dbReference type="Pfam" id="PF12222"/>
    </source>
</evidence>
<evidence type="ECO:0000313" key="3">
    <source>
        <dbReference type="Proteomes" id="UP001215151"/>
    </source>
</evidence>
<accession>A0AAD7U3J9</accession>